<accession>A0ABQ4J9M7</accession>
<protein>
    <submittedName>
        <fullName evidence="2">Uncharacterized protein</fullName>
    </submittedName>
</protein>
<organism evidence="2 3">
    <name type="scientific">Micromonospora qiuiae</name>
    <dbReference type="NCBI Taxonomy" id="502268"/>
    <lineage>
        <taxon>Bacteria</taxon>
        <taxon>Bacillati</taxon>
        <taxon>Actinomycetota</taxon>
        <taxon>Actinomycetes</taxon>
        <taxon>Micromonosporales</taxon>
        <taxon>Micromonosporaceae</taxon>
        <taxon>Micromonospora</taxon>
    </lineage>
</organism>
<keyword evidence="1" id="KW-0812">Transmembrane</keyword>
<feature type="transmembrane region" description="Helical" evidence="1">
    <location>
        <begin position="61"/>
        <end position="87"/>
    </location>
</feature>
<keyword evidence="1" id="KW-1133">Transmembrane helix</keyword>
<dbReference type="Proteomes" id="UP000653076">
    <property type="component" value="Unassembled WGS sequence"/>
</dbReference>
<sequence length="90" mass="9572">MPDPAGTRESTDPRHDVVRRHAAGLVHHDQTVCVHDVQACQTGGGGRAPPRPARNGTGLMLTAHVVMGLVIVAYLVMGLVIVAYALYSYV</sequence>
<dbReference type="EMBL" id="BOPC01000025">
    <property type="protein sequence ID" value="GIJ26879.1"/>
    <property type="molecule type" value="Genomic_DNA"/>
</dbReference>
<evidence type="ECO:0000313" key="3">
    <source>
        <dbReference type="Proteomes" id="UP000653076"/>
    </source>
</evidence>
<keyword evidence="1" id="KW-0472">Membrane</keyword>
<gene>
    <name evidence="2" type="ORF">Vqi01_20410</name>
</gene>
<evidence type="ECO:0000256" key="1">
    <source>
        <dbReference type="SAM" id="Phobius"/>
    </source>
</evidence>
<comment type="caution">
    <text evidence="2">The sequence shown here is derived from an EMBL/GenBank/DDBJ whole genome shotgun (WGS) entry which is preliminary data.</text>
</comment>
<evidence type="ECO:0000313" key="2">
    <source>
        <dbReference type="EMBL" id="GIJ26879.1"/>
    </source>
</evidence>
<reference evidence="2 3" key="1">
    <citation type="submission" date="2021-01" db="EMBL/GenBank/DDBJ databases">
        <title>Whole genome shotgun sequence of Verrucosispora qiuiae NBRC 106684.</title>
        <authorList>
            <person name="Komaki H."/>
            <person name="Tamura T."/>
        </authorList>
    </citation>
    <scope>NUCLEOTIDE SEQUENCE [LARGE SCALE GENOMIC DNA]</scope>
    <source>
        <strain evidence="2 3">NBRC 106684</strain>
    </source>
</reference>
<keyword evidence="3" id="KW-1185">Reference proteome</keyword>
<name>A0ABQ4J9M7_9ACTN</name>
<proteinExistence type="predicted"/>